<keyword evidence="14" id="KW-0496">Mitochondrion</keyword>
<dbReference type="InterPro" id="IPR005502">
    <property type="entry name" value="Ribosyl_crysJ1"/>
</dbReference>
<comment type="cofactor">
    <cofactor evidence="25">
        <name>Mg(2+)</name>
        <dbReference type="ChEBI" id="CHEBI:18420"/>
    </cofactor>
    <text evidence="25">Binds 2 magnesium ions per subunit.</text>
</comment>
<feature type="binding site" evidence="25">
    <location>
        <position position="87"/>
    </location>
    <ligand>
        <name>Mg(2+)</name>
        <dbReference type="ChEBI" id="CHEBI:18420"/>
        <label>1</label>
    </ligand>
</feature>
<dbReference type="Pfam" id="PF03747">
    <property type="entry name" value="ADP_ribosyl_GH"/>
    <property type="match status" value="1"/>
</dbReference>
<keyword evidence="15" id="KW-0234">DNA repair</keyword>
<evidence type="ECO:0000256" key="6">
    <source>
        <dbReference type="ARBA" id="ARBA00011245"/>
    </source>
</evidence>
<keyword evidence="27" id="KW-1185">Reference proteome</keyword>
<comment type="subunit">
    <text evidence="6">Monomer.</text>
</comment>
<feature type="binding site" evidence="25">
    <location>
        <position position="327"/>
    </location>
    <ligand>
        <name>Mg(2+)</name>
        <dbReference type="ChEBI" id="CHEBI:18420"/>
        <label>1</label>
    </ligand>
</feature>
<reference evidence="26" key="1">
    <citation type="journal article" date="2023" name="DNA Res.">
        <title>Chromosome-level genome assembly of Phrynocephalus forsythii using third-generation DNA sequencing and Hi-C analysis.</title>
        <authorList>
            <person name="Qi Y."/>
            <person name="Zhao W."/>
            <person name="Zhao Y."/>
            <person name="Niu C."/>
            <person name="Cao S."/>
            <person name="Zhang Y."/>
        </authorList>
    </citation>
    <scope>NUCLEOTIDE SEQUENCE</scope>
    <source>
        <tissue evidence="26">Muscle</tissue>
    </source>
</reference>
<keyword evidence="10 25" id="KW-0479">Metal-binding</keyword>
<name>A0A9Q0X7N5_9SAUR</name>
<sequence length="383" mass="41771">MAAAAAAARVSTGSIPARGRSRFRGCLLGALMGDCLGGRYEASESVCWSELLRFVRSLRGPEGSGALAASASKGEEGGEPEVLAYSDDTAMTHCMVKSLIAKRDFDEVDMAKRFAEEYKRDPGRDYGAGVVTVFKKLLSPKCKDVFEPARQQFNGKGSYGNGGAMRVAGIPLAYSSVQDVKKFAKLSAQLTHSNSLGYNGAILQALAVHYALQGDLGRDRFLEQLIGHMEDVEADEKSVAEAHMLGYEELPFSKRLKKIKELLERTSVPRSDVVLELGNGIAALHSVPTAIYSFLHCMDSHPEMPEEFNQLQRTVIYCISLGGDTDTIATMAGAIAGAYYGEEQVPLSWKHSCESFEETEKLADRLYEHYCQTVLSHTEEGID</sequence>
<evidence type="ECO:0000256" key="2">
    <source>
        <dbReference type="ARBA" id="ARBA00004286"/>
    </source>
</evidence>
<evidence type="ECO:0000256" key="17">
    <source>
        <dbReference type="ARBA" id="ARBA00041057"/>
    </source>
</evidence>
<evidence type="ECO:0000256" key="20">
    <source>
        <dbReference type="ARBA" id="ARBA00042722"/>
    </source>
</evidence>
<keyword evidence="11" id="KW-0227">DNA damage</keyword>
<dbReference type="InterPro" id="IPR050792">
    <property type="entry name" value="ADP-ribosylglycohydrolase"/>
</dbReference>
<proteinExistence type="inferred from homology"/>
<evidence type="ECO:0000256" key="14">
    <source>
        <dbReference type="ARBA" id="ARBA00023128"/>
    </source>
</evidence>
<evidence type="ECO:0000256" key="21">
    <source>
        <dbReference type="ARBA" id="ARBA00042850"/>
    </source>
</evidence>
<organism evidence="26 27">
    <name type="scientific">Phrynocephalus forsythii</name>
    <dbReference type="NCBI Taxonomy" id="171643"/>
    <lineage>
        <taxon>Eukaryota</taxon>
        <taxon>Metazoa</taxon>
        <taxon>Chordata</taxon>
        <taxon>Craniata</taxon>
        <taxon>Vertebrata</taxon>
        <taxon>Euteleostomi</taxon>
        <taxon>Lepidosauria</taxon>
        <taxon>Squamata</taxon>
        <taxon>Bifurcata</taxon>
        <taxon>Unidentata</taxon>
        <taxon>Episquamata</taxon>
        <taxon>Toxicofera</taxon>
        <taxon>Iguania</taxon>
        <taxon>Acrodonta</taxon>
        <taxon>Agamidae</taxon>
        <taxon>Agaminae</taxon>
        <taxon>Phrynocephalus</taxon>
    </lineage>
</organism>
<keyword evidence="8" id="KW-0158">Chromosome</keyword>
<evidence type="ECO:0000256" key="3">
    <source>
        <dbReference type="ARBA" id="ARBA00004305"/>
    </source>
</evidence>
<evidence type="ECO:0000256" key="1">
    <source>
        <dbReference type="ARBA" id="ARBA00004123"/>
    </source>
</evidence>
<evidence type="ECO:0000256" key="22">
    <source>
        <dbReference type="ARBA" id="ARBA00043187"/>
    </source>
</evidence>
<evidence type="ECO:0000256" key="10">
    <source>
        <dbReference type="ARBA" id="ARBA00022723"/>
    </source>
</evidence>
<evidence type="ECO:0000256" key="12">
    <source>
        <dbReference type="ARBA" id="ARBA00022801"/>
    </source>
</evidence>
<dbReference type="InterPro" id="IPR036705">
    <property type="entry name" value="Ribosyl_crysJ1_sf"/>
</dbReference>
<evidence type="ECO:0000256" key="24">
    <source>
        <dbReference type="ARBA" id="ARBA00049015"/>
    </source>
</evidence>
<keyword evidence="12" id="KW-0378">Hydrolase</keyword>
<dbReference type="GO" id="GO:0005694">
    <property type="term" value="C:chromosome"/>
    <property type="evidence" value="ECO:0007669"/>
    <property type="project" value="UniProtKB-SubCell"/>
</dbReference>
<dbReference type="GO" id="GO:0006281">
    <property type="term" value="P:DNA repair"/>
    <property type="evidence" value="ECO:0007669"/>
    <property type="project" value="UniProtKB-KW"/>
</dbReference>
<dbReference type="PANTHER" id="PTHR16222:SF24">
    <property type="entry name" value="ADP-RIBOSYLHYDROLASE ARH3"/>
    <property type="match status" value="1"/>
</dbReference>
<keyword evidence="16" id="KW-0539">Nucleus</keyword>
<evidence type="ECO:0000256" key="13">
    <source>
        <dbReference type="ARBA" id="ARBA00022842"/>
    </source>
</evidence>
<evidence type="ECO:0000313" key="27">
    <source>
        <dbReference type="Proteomes" id="UP001142489"/>
    </source>
</evidence>
<feature type="binding site" evidence="25">
    <location>
        <position position="88"/>
    </location>
    <ligand>
        <name>Mg(2+)</name>
        <dbReference type="ChEBI" id="CHEBI:18420"/>
        <label>1</label>
    </ligand>
</feature>
<evidence type="ECO:0000256" key="19">
    <source>
        <dbReference type="ARBA" id="ARBA00042471"/>
    </source>
</evidence>
<dbReference type="GO" id="GO:0005759">
    <property type="term" value="C:mitochondrial matrix"/>
    <property type="evidence" value="ECO:0007669"/>
    <property type="project" value="UniProtKB-SubCell"/>
</dbReference>
<dbReference type="EMBL" id="JAPFRF010000023">
    <property type="protein sequence ID" value="KAJ7304383.1"/>
    <property type="molecule type" value="Genomic_DNA"/>
</dbReference>
<evidence type="ECO:0000256" key="5">
    <source>
        <dbReference type="ARBA" id="ARBA00010702"/>
    </source>
</evidence>
<comment type="similarity">
    <text evidence="5">Belongs to the ADP-ribosylglycohydrolase family.</text>
</comment>
<feature type="binding site" evidence="25">
    <location>
        <position position="86"/>
    </location>
    <ligand>
        <name>Mg(2+)</name>
        <dbReference type="ChEBI" id="CHEBI:18420"/>
        <label>1</label>
    </ligand>
</feature>
<dbReference type="FunFam" id="1.10.4080.10:FF:000001">
    <property type="entry name" value="ADP-ribose glycohydrolase ARH3"/>
    <property type="match status" value="1"/>
</dbReference>
<gene>
    <name evidence="26" type="ORF">JRQ81_011937</name>
</gene>
<dbReference type="Proteomes" id="UP001142489">
    <property type="component" value="Unassembled WGS sequence"/>
</dbReference>
<evidence type="ECO:0000256" key="23">
    <source>
        <dbReference type="ARBA" id="ARBA00043193"/>
    </source>
</evidence>
<keyword evidence="13 25" id="KW-0460">Magnesium</keyword>
<dbReference type="SUPFAM" id="SSF101478">
    <property type="entry name" value="ADP-ribosylglycohydrolase"/>
    <property type="match status" value="1"/>
</dbReference>
<evidence type="ECO:0000256" key="25">
    <source>
        <dbReference type="PIRSR" id="PIRSR605502-1"/>
    </source>
</evidence>
<evidence type="ECO:0000256" key="11">
    <source>
        <dbReference type="ARBA" id="ARBA00022763"/>
    </source>
</evidence>
<evidence type="ECO:0000256" key="16">
    <source>
        <dbReference type="ARBA" id="ARBA00023242"/>
    </source>
</evidence>
<evidence type="ECO:0000256" key="18">
    <source>
        <dbReference type="ARBA" id="ARBA00042398"/>
    </source>
</evidence>
<comment type="subcellular location">
    <subcellularLocation>
        <location evidence="2">Chromosome</location>
    </subcellularLocation>
    <subcellularLocation>
        <location evidence="4">Cytoplasm</location>
    </subcellularLocation>
    <subcellularLocation>
        <location evidence="3">Mitochondrion matrix</location>
    </subcellularLocation>
    <subcellularLocation>
        <location evidence="1">Nucleus</location>
    </subcellularLocation>
</comment>
<dbReference type="GO" id="GO:0004649">
    <property type="term" value="F:poly(ADP-ribose) glycohydrolase activity"/>
    <property type="evidence" value="ECO:0007669"/>
    <property type="project" value="UniProtKB-EC"/>
</dbReference>
<keyword evidence="9" id="KW-0963">Cytoplasm</keyword>
<evidence type="ECO:0000256" key="9">
    <source>
        <dbReference type="ARBA" id="ARBA00022490"/>
    </source>
</evidence>
<evidence type="ECO:0000256" key="4">
    <source>
        <dbReference type="ARBA" id="ARBA00004496"/>
    </source>
</evidence>
<dbReference type="PANTHER" id="PTHR16222">
    <property type="entry name" value="ADP-RIBOSYLGLYCOHYDROLASE"/>
    <property type="match status" value="1"/>
</dbReference>
<comment type="caution">
    <text evidence="26">The sequence shown here is derived from an EMBL/GenBank/DDBJ whole genome shotgun (WGS) entry which is preliminary data.</text>
</comment>
<dbReference type="GO" id="GO:0046872">
    <property type="term" value="F:metal ion binding"/>
    <property type="evidence" value="ECO:0007669"/>
    <property type="project" value="UniProtKB-KW"/>
</dbReference>
<evidence type="ECO:0000313" key="26">
    <source>
        <dbReference type="EMBL" id="KAJ7304383.1"/>
    </source>
</evidence>
<evidence type="ECO:0000256" key="7">
    <source>
        <dbReference type="ARBA" id="ARBA00012255"/>
    </source>
</evidence>
<feature type="binding site" evidence="25">
    <location>
        <position position="326"/>
    </location>
    <ligand>
        <name>Mg(2+)</name>
        <dbReference type="ChEBI" id="CHEBI:18420"/>
        <label>1</label>
    </ligand>
</feature>
<dbReference type="OrthoDB" id="410104at2759"/>
<protein>
    <recommendedName>
        <fullName evidence="17">ADP-ribosylhydrolase ARH3</fullName>
        <ecNumber evidence="7">3.2.1.143</ecNumber>
    </recommendedName>
    <alternativeName>
        <fullName evidence="18">ADP-ribose glycohydrolase ARH3</fullName>
    </alternativeName>
    <alternativeName>
        <fullName evidence="19">ADP-ribosylhydrolase 3</fullName>
    </alternativeName>
    <alternativeName>
        <fullName evidence="22">O-acetyl-ADP-ribose deacetylase ARH3</fullName>
    </alternativeName>
    <alternativeName>
        <fullName evidence="23">Poly(ADP-ribose) glycohydrolase ARH3</fullName>
    </alternativeName>
    <alternativeName>
        <fullName evidence="21">[Protein ADP-ribosylarginine] hydrolase-like protein 2</fullName>
    </alternativeName>
    <alternativeName>
        <fullName evidence="20">[Protein ADP-ribosylserine] hydrolase</fullName>
    </alternativeName>
</protein>
<dbReference type="Gene3D" id="1.10.4080.10">
    <property type="entry name" value="ADP-ribosylation/Crystallin J1"/>
    <property type="match status" value="1"/>
</dbReference>
<evidence type="ECO:0000256" key="15">
    <source>
        <dbReference type="ARBA" id="ARBA00023204"/>
    </source>
</evidence>
<accession>A0A9Q0X7N5</accession>
<dbReference type="GO" id="GO:0140290">
    <property type="term" value="P:peptidyl-serine ADP-deribosylation"/>
    <property type="evidence" value="ECO:0007669"/>
    <property type="project" value="UniProtKB-ARBA"/>
</dbReference>
<feature type="binding site" evidence="25">
    <location>
        <position position="324"/>
    </location>
    <ligand>
        <name>Mg(2+)</name>
        <dbReference type="ChEBI" id="CHEBI:18420"/>
        <label>1</label>
    </ligand>
</feature>
<dbReference type="GO" id="GO:0005634">
    <property type="term" value="C:nucleus"/>
    <property type="evidence" value="ECO:0007669"/>
    <property type="project" value="UniProtKB-SubCell"/>
</dbReference>
<dbReference type="EC" id="3.2.1.143" evidence="7"/>
<dbReference type="AlphaFoldDB" id="A0A9Q0X7N5"/>
<evidence type="ECO:0000256" key="8">
    <source>
        <dbReference type="ARBA" id="ARBA00022454"/>
    </source>
</evidence>
<comment type="catalytic activity">
    <reaction evidence="24">
        <text>alpha-NAD(+) + H2O = ADP-D-ribose + nicotinamide + H(+)</text>
        <dbReference type="Rhea" id="RHEA:68792"/>
        <dbReference type="ChEBI" id="CHEBI:15377"/>
        <dbReference type="ChEBI" id="CHEBI:15378"/>
        <dbReference type="ChEBI" id="CHEBI:17154"/>
        <dbReference type="ChEBI" id="CHEBI:57967"/>
        <dbReference type="ChEBI" id="CHEBI:77017"/>
    </reaction>
</comment>